<dbReference type="RefSeq" id="WP_040822255.1">
    <property type="nucleotide sequence ID" value="NZ_JBIAQY010000015.1"/>
</dbReference>
<keyword evidence="3" id="KW-1185">Reference proteome</keyword>
<organism evidence="2 3">
    <name type="scientific">Nocardia jiangxiensis</name>
    <dbReference type="NCBI Taxonomy" id="282685"/>
    <lineage>
        <taxon>Bacteria</taxon>
        <taxon>Bacillati</taxon>
        <taxon>Actinomycetota</taxon>
        <taxon>Actinomycetes</taxon>
        <taxon>Mycobacteriales</taxon>
        <taxon>Nocardiaceae</taxon>
        <taxon>Nocardia</taxon>
    </lineage>
</organism>
<keyword evidence="2" id="KW-0378">Hydrolase</keyword>
<dbReference type="GO" id="GO:0016787">
    <property type="term" value="F:hydrolase activity"/>
    <property type="evidence" value="ECO:0007669"/>
    <property type="project" value="UniProtKB-KW"/>
</dbReference>
<proteinExistence type="predicted"/>
<reference evidence="2 3" key="1">
    <citation type="submission" date="2024-10" db="EMBL/GenBank/DDBJ databases">
        <title>The Natural Products Discovery Center: Release of the First 8490 Sequenced Strains for Exploring Actinobacteria Biosynthetic Diversity.</title>
        <authorList>
            <person name="Kalkreuter E."/>
            <person name="Kautsar S.A."/>
            <person name="Yang D."/>
            <person name="Bader C.D."/>
            <person name="Teijaro C.N."/>
            <person name="Fluegel L."/>
            <person name="Davis C.M."/>
            <person name="Simpson J.R."/>
            <person name="Lauterbach L."/>
            <person name="Steele A.D."/>
            <person name="Gui C."/>
            <person name="Meng S."/>
            <person name="Li G."/>
            <person name="Viehrig K."/>
            <person name="Ye F."/>
            <person name="Su P."/>
            <person name="Kiefer A.F."/>
            <person name="Nichols A."/>
            <person name="Cepeda A.J."/>
            <person name="Yan W."/>
            <person name="Fan B."/>
            <person name="Jiang Y."/>
            <person name="Adhikari A."/>
            <person name="Zheng C.-J."/>
            <person name="Schuster L."/>
            <person name="Cowan T.M."/>
            <person name="Smanski M.J."/>
            <person name="Chevrette M.G."/>
            <person name="De Carvalho L.P.S."/>
            <person name="Shen B."/>
        </authorList>
    </citation>
    <scope>NUCLEOTIDE SEQUENCE [LARGE SCALE GENOMIC DNA]</scope>
    <source>
        <strain evidence="2 3">NPDC002593</strain>
    </source>
</reference>
<evidence type="ECO:0000313" key="2">
    <source>
        <dbReference type="EMBL" id="MFF3572769.1"/>
    </source>
</evidence>
<evidence type="ECO:0000259" key="1">
    <source>
        <dbReference type="Pfam" id="PF12697"/>
    </source>
</evidence>
<comment type="caution">
    <text evidence="2">The sequence shown here is derived from an EMBL/GenBank/DDBJ whole genome shotgun (WGS) entry which is preliminary data.</text>
</comment>
<dbReference type="Gene3D" id="3.40.50.1820">
    <property type="entry name" value="alpha/beta hydrolase"/>
    <property type="match status" value="1"/>
</dbReference>
<dbReference type="SUPFAM" id="SSF53474">
    <property type="entry name" value="alpha/beta-Hydrolases"/>
    <property type="match status" value="1"/>
</dbReference>
<sequence length="297" mass="32253">MTAQMVTEGVERDVVIPRVVEVDGIPMSALCVEADQPRAVVLALHGGATTARYFDCPGHPALSLLRTAAALGFTVLALDRPGYGASAPYARTFDEPARRVDACYGLAETLLDSRPRGAGVFLSAHSAGCDLALRMAADQRGQTLLGVELAGTGLRKHTEARARIDEMTRTRRGAALIGEMLWYPADLFPPELLGGKLIGCSSPPYEGTVLRDWPEDLRQLARHVRIPVRCTHAEYERFWRTDPAALAEIQALFAGAPRFLHPLQPDSGHTLSVGYAARAYHLGLLSFVEQCVLRSAR</sequence>
<protein>
    <submittedName>
        <fullName evidence="2">Alpha/beta hydrolase</fullName>
    </submittedName>
</protein>
<gene>
    <name evidence="2" type="ORF">ACFYXQ_33865</name>
</gene>
<name>A0ABW6S943_9NOCA</name>
<dbReference type="InterPro" id="IPR000073">
    <property type="entry name" value="AB_hydrolase_1"/>
</dbReference>
<dbReference type="Pfam" id="PF12697">
    <property type="entry name" value="Abhydrolase_6"/>
    <property type="match status" value="1"/>
</dbReference>
<feature type="domain" description="AB hydrolase-1" evidence="1">
    <location>
        <begin position="41"/>
        <end position="269"/>
    </location>
</feature>
<evidence type="ECO:0000313" key="3">
    <source>
        <dbReference type="Proteomes" id="UP001601992"/>
    </source>
</evidence>
<dbReference type="EMBL" id="JBIAQY010000015">
    <property type="protein sequence ID" value="MFF3572769.1"/>
    <property type="molecule type" value="Genomic_DNA"/>
</dbReference>
<dbReference type="InterPro" id="IPR029058">
    <property type="entry name" value="AB_hydrolase_fold"/>
</dbReference>
<dbReference type="Proteomes" id="UP001601992">
    <property type="component" value="Unassembled WGS sequence"/>
</dbReference>
<accession>A0ABW6S943</accession>